<feature type="compositionally biased region" description="Basic and acidic residues" evidence="9">
    <location>
        <begin position="49"/>
        <end position="63"/>
    </location>
</feature>
<feature type="compositionally biased region" description="Low complexity" evidence="9">
    <location>
        <begin position="12"/>
        <end position="24"/>
    </location>
</feature>
<evidence type="ECO:0000256" key="7">
    <source>
        <dbReference type="ARBA" id="ARBA00023006"/>
    </source>
</evidence>
<proteinExistence type="inferred from homology"/>
<evidence type="ECO:0000256" key="6">
    <source>
        <dbReference type="ARBA" id="ARBA00022927"/>
    </source>
</evidence>
<sequence>MSRLLESEQESDSSTSNVTSSTGSLFPYTGFNDIAEAQRPNFNESNRSSSKDGGVKGRLEQFSRRLSQLGLVDTNESSSSEREELITNESRSVGESGREQRNKQTDKVNLRVISGPSKHSNSELSGSEIPGGFNESVPEYLSDKDREPEIQKVRIKFQPIGSIAPMHPNMCLISANKQFSMVINFLKKRLRVESVYCYVNNSFAPVPSQNVGDLWSQFKVNEELIVSYCGTVAFG</sequence>
<protein>
    <recommendedName>
        <fullName evidence="3 8">Ubiquitin-like protein ATG12</fullName>
    </recommendedName>
</protein>
<evidence type="ECO:0000256" key="8">
    <source>
        <dbReference type="RuleBase" id="RU361201"/>
    </source>
</evidence>
<keyword evidence="8" id="KW-0472">Membrane</keyword>
<comment type="similarity">
    <text evidence="2 8">Belongs to the ATG12 family.</text>
</comment>
<evidence type="ECO:0000313" key="10">
    <source>
        <dbReference type="EMBL" id="KAL3234584.1"/>
    </source>
</evidence>
<dbReference type="CDD" id="cd01612">
    <property type="entry name" value="Ubl_ATG12"/>
    <property type="match status" value="1"/>
</dbReference>
<dbReference type="EMBL" id="JBEVYD010000003">
    <property type="protein sequence ID" value="KAL3234584.1"/>
    <property type="molecule type" value="Genomic_DNA"/>
</dbReference>
<feature type="region of interest" description="Disordered" evidence="9">
    <location>
        <begin position="1"/>
        <end position="108"/>
    </location>
</feature>
<comment type="subunit">
    <text evidence="8">Forms a conjugate with ATG5.</text>
</comment>
<name>A0ABR4NZJ9_9SACH</name>
<evidence type="ECO:0000256" key="5">
    <source>
        <dbReference type="ARBA" id="ARBA00022786"/>
    </source>
</evidence>
<dbReference type="SUPFAM" id="SSF54236">
    <property type="entry name" value="Ubiquitin-like"/>
    <property type="match status" value="1"/>
</dbReference>
<dbReference type="PANTHER" id="PTHR13385">
    <property type="entry name" value="AUTOPHAGY PROTEIN 12"/>
    <property type="match status" value="1"/>
</dbReference>
<accession>A0ABR4NZJ9</accession>
<comment type="function">
    <text evidence="8">Ubiquitin-like protein involved in cytoplasm to vacuole transport (Cvt), autophagy vesicles formation, mitophagy, and nucleophagy.</text>
</comment>
<evidence type="ECO:0000256" key="1">
    <source>
        <dbReference type="ARBA" id="ARBA00004623"/>
    </source>
</evidence>
<feature type="compositionally biased region" description="Basic and acidic residues" evidence="9">
    <location>
        <begin position="96"/>
        <end position="108"/>
    </location>
</feature>
<comment type="subcellular location">
    <subcellularLocation>
        <location evidence="1 8">Preautophagosomal structure membrane</location>
        <topology evidence="1 8">Peripheral membrane protein</topology>
    </subcellularLocation>
</comment>
<keyword evidence="11" id="KW-1185">Reference proteome</keyword>
<keyword evidence="8" id="KW-0813">Transport</keyword>
<keyword evidence="7 8" id="KW-0072">Autophagy</keyword>
<dbReference type="InterPro" id="IPR007242">
    <property type="entry name" value="Atg12"/>
</dbReference>
<comment type="caution">
    <text evidence="10">The sequence shown here is derived from an EMBL/GenBank/DDBJ whole genome shotgun (WGS) entry which is preliminary data.</text>
</comment>
<keyword evidence="6 8" id="KW-0653">Protein transport</keyword>
<keyword evidence="5 8" id="KW-0833">Ubl conjugation pathway</keyword>
<dbReference type="Pfam" id="PF04110">
    <property type="entry name" value="APG12"/>
    <property type="match status" value="1"/>
</dbReference>
<dbReference type="Gene3D" id="3.10.20.90">
    <property type="entry name" value="Phosphatidylinositol 3-kinase Catalytic Subunit, Chain A, domain 1"/>
    <property type="match status" value="1"/>
</dbReference>
<evidence type="ECO:0000256" key="3">
    <source>
        <dbReference type="ARBA" id="ARBA00015875"/>
    </source>
</evidence>
<keyword evidence="4 8" id="KW-1017">Isopeptide bond</keyword>
<gene>
    <name evidence="10" type="ORF">RNJ44_03346</name>
</gene>
<reference evidence="10 11" key="1">
    <citation type="submission" date="2024-05" db="EMBL/GenBank/DDBJ databases">
        <title>Long read based assembly of the Candida bracarensis genome reveals expanded adhesin content.</title>
        <authorList>
            <person name="Marcet-Houben M."/>
            <person name="Ksiezopolska E."/>
            <person name="Gabaldon T."/>
        </authorList>
    </citation>
    <scope>NUCLEOTIDE SEQUENCE [LARGE SCALE GENOMIC DNA]</scope>
    <source>
        <strain evidence="10 11">CBM6</strain>
    </source>
</reference>
<dbReference type="Proteomes" id="UP001623330">
    <property type="component" value="Unassembled WGS sequence"/>
</dbReference>
<evidence type="ECO:0000256" key="2">
    <source>
        <dbReference type="ARBA" id="ARBA00007778"/>
    </source>
</evidence>
<organism evidence="10 11">
    <name type="scientific">Nakaseomyces bracarensis</name>
    <dbReference type="NCBI Taxonomy" id="273131"/>
    <lineage>
        <taxon>Eukaryota</taxon>
        <taxon>Fungi</taxon>
        <taxon>Dikarya</taxon>
        <taxon>Ascomycota</taxon>
        <taxon>Saccharomycotina</taxon>
        <taxon>Saccharomycetes</taxon>
        <taxon>Saccharomycetales</taxon>
        <taxon>Saccharomycetaceae</taxon>
        <taxon>Nakaseomyces</taxon>
    </lineage>
</organism>
<dbReference type="InterPro" id="IPR029071">
    <property type="entry name" value="Ubiquitin-like_domsf"/>
</dbReference>
<evidence type="ECO:0000313" key="11">
    <source>
        <dbReference type="Proteomes" id="UP001623330"/>
    </source>
</evidence>
<evidence type="ECO:0000256" key="9">
    <source>
        <dbReference type="SAM" id="MobiDB-lite"/>
    </source>
</evidence>
<evidence type="ECO:0000256" key="4">
    <source>
        <dbReference type="ARBA" id="ARBA00022499"/>
    </source>
</evidence>
<dbReference type="PANTHER" id="PTHR13385:SF0">
    <property type="entry name" value="UBIQUITIN-LIKE PROTEIN ATG12"/>
    <property type="match status" value="1"/>
</dbReference>